<keyword evidence="2" id="KW-1185">Reference proteome</keyword>
<evidence type="ECO:0000313" key="1">
    <source>
        <dbReference type="EMBL" id="KAK9739293.1"/>
    </source>
</evidence>
<evidence type="ECO:0000313" key="2">
    <source>
        <dbReference type="Proteomes" id="UP001458880"/>
    </source>
</evidence>
<comment type="caution">
    <text evidence="1">The sequence shown here is derived from an EMBL/GenBank/DDBJ whole genome shotgun (WGS) entry which is preliminary data.</text>
</comment>
<accession>A0AAW1LZY6</accession>
<name>A0AAW1LZY6_POPJA</name>
<dbReference type="EMBL" id="JASPKY010000076">
    <property type="protein sequence ID" value="KAK9739293.1"/>
    <property type="molecule type" value="Genomic_DNA"/>
</dbReference>
<reference evidence="1 2" key="1">
    <citation type="journal article" date="2024" name="BMC Genomics">
        <title>De novo assembly and annotation of Popillia japonica's genome with initial clues to its potential as an invasive pest.</title>
        <authorList>
            <person name="Cucini C."/>
            <person name="Boschi S."/>
            <person name="Funari R."/>
            <person name="Cardaioli E."/>
            <person name="Iannotti N."/>
            <person name="Marturano G."/>
            <person name="Paoli F."/>
            <person name="Bruttini M."/>
            <person name="Carapelli A."/>
            <person name="Frati F."/>
            <person name="Nardi F."/>
        </authorList>
    </citation>
    <scope>NUCLEOTIDE SEQUENCE [LARGE SCALE GENOMIC DNA]</scope>
    <source>
        <strain evidence="1">DMR45628</strain>
    </source>
</reference>
<dbReference type="Proteomes" id="UP001458880">
    <property type="component" value="Unassembled WGS sequence"/>
</dbReference>
<organism evidence="1 2">
    <name type="scientific">Popillia japonica</name>
    <name type="common">Japanese beetle</name>
    <dbReference type="NCBI Taxonomy" id="7064"/>
    <lineage>
        <taxon>Eukaryota</taxon>
        <taxon>Metazoa</taxon>
        <taxon>Ecdysozoa</taxon>
        <taxon>Arthropoda</taxon>
        <taxon>Hexapoda</taxon>
        <taxon>Insecta</taxon>
        <taxon>Pterygota</taxon>
        <taxon>Neoptera</taxon>
        <taxon>Endopterygota</taxon>
        <taxon>Coleoptera</taxon>
        <taxon>Polyphaga</taxon>
        <taxon>Scarabaeiformia</taxon>
        <taxon>Scarabaeidae</taxon>
        <taxon>Rutelinae</taxon>
        <taxon>Popillia</taxon>
    </lineage>
</organism>
<sequence>MMLKLINFDLCLKYIPGKDLHIADLLSRNYLNEEHQDEIGITGIVHAVNRFSEKANKNLDIKKEAYKDPQLKEVQQYTLTRWPKNKGKITADVQ</sequence>
<proteinExistence type="predicted"/>
<protein>
    <submittedName>
        <fullName evidence="1">Uncharacterized protein</fullName>
    </submittedName>
</protein>
<gene>
    <name evidence="1" type="ORF">QE152_g9063</name>
</gene>
<dbReference type="AlphaFoldDB" id="A0AAW1LZY6"/>